<dbReference type="PANTHER" id="PTHR12677:SF59">
    <property type="entry name" value="GOLGI APPARATUS MEMBRANE PROTEIN TVP38-RELATED"/>
    <property type="match status" value="1"/>
</dbReference>
<feature type="transmembrane region" description="Helical" evidence="6">
    <location>
        <begin position="167"/>
        <end position="186"/>
    </location>
</feature>
<reference evidence="8 9" key="1">
    <citation type="journal article" date="2007" name="Appl. Environ. Microbiol.">
        <title>Isolation of key methanogens for global methane emission from rice paddy fields: a novel isolate affiliated with the clone cluster rice cluster I.</title>
        <authorList>
            <person name="Sakai S."/>
            <person name="Imachi H."/>
            <person name="Sekiguchi Y."/>
            <person name="Ohashi A."/>
            <person name="Harada H."/>
            <person name="Kamagata Y."/>
        </authorList>
    </citation>
    <scope>NUCLEOTIDE SEQUENCE [LARGE SCALE GENOMIC DNA]</scope>
    <source>
        <strain evidence="9">DSM 17711 / JCM 13418 / NBRC 101707 / SANAE</strain>
    </source>
</reference>
<dbReference type="EMBL" id="AP011532">
    <property type="protein sequence ID" value="BAI61363.1"/>
    <property type="molecule type" value="Genomic_DNA"/>
</dbReference>
<comment type="subcellular location">
    <subcellularLocation>
        <location evidence="1">Cell membrane</location>
        <topology evidence="1">Multi-pass membrane protein</topology>
    </subcellularLocation>
</comment>
<evidence type="ECO:0000256" key="3">
    <source>
        <dbReference type="ARBA" id="ARBA00022692"/>
    </source>
</evidence>
<reference evidence="9" key="3">
    <citation type="journal article" date="2011" name="PLoS ONE">
        <title>Genome sequence of a mesophilic hydrogenotrophic methanogen Methanocella paludicola, the first cultivated representative of the order Methanocellales.</title>
        <authorList>
            <person name="Sakai S."/>
            <person name="Takaki Y."/>
            <person name="Shimamura S."/>
            <person name="Sekine M."/>
            <person name="Tajima T."/>
            <person name="Kosugi H."/>
            <person name="Ichikawa N."/>
            <person name="Tasumi E."/>
            <person name="Hiraki A.T."/>
            <person name="Shimizu A."/>
            <person name="Kato Y."/>
            <person name="Nishiko R."/>
            <person name="Mori K."/>
            <person name="Fujita N."/>
            <person name="Imachi H."/>
            <person name="Takai K."/>
        </authorList>
    </citation>
    <scope>NUCLEOTIDE SEQUENCE [LARGE SCALE GENOMIC DNA]</scope>
    <source>
        <strain evidence="9">DSM 17711 / JCM 13418 / NBRC 101707 / SANAE</strain>
    </source>
</reference>
<organism evidence="8 9">
    <name type="scientific">Methanocella paludicola (strain DSM 17711 / JCM 13418 / NBRC 101707 / SANAE)</name>
    <dbReference type="NCBI Taxonomy" id="304371"/>
    <lineage>
        <taxon>Archaea</taxon>
        <taxon>Methanobacteriati</taxon>
        <taxon>Methanobacteriota</taxon>
        <taxon>Stenosarchaea group</taxon>
        <taxon>Methanomicrobia</taxon>
        <taxon>Methanocellales</taxon>
        <taxon>Methanocellaceae</taxon>
        <taxon>Methanocella</taxon>
    </lineage>
</organism>
<dbReference type="Proteomes" id="UP000001882">
    <property type="component" value="Chromosome"/>
</dbReference>
<keyword evidence="3 6" id="KW-0812">Transmembrane</keyword>
<reference evidence="8 9" key="2">
    <citation type="journal article" date="2008" name="Int. J. Syst. Evol. Microbiol.">
        <title>Methanocella paludicola gen. nov., sp. nov., a methane-producing archaeon, the first isolate of the lineage 'Rice Cluster I', and proposal of the new archaeal order Methanocellales ord. nov.</title>
        <authorList>
            <person name="Sakai S."/>
            <person name="Imachi H."/>
            <person name="Hanada S."/>
            <person name="Ohashi A."/>
            <person name="Harada H."/>
            <person name="Kamagata Y."/>
        </authorList>
    </citation>
    <scope>NUCLEOTIDE SEQUENCE [LARGE SCALE GENOMIC DNA]</scope>
    <source>
        <strain evidence="9">DSM 17711 / JCM 13418 / NBRC 101707 / SANAE</strain>
    </source>
</reference>
<feature type="domain" description="VTT" evidence="7">
    <location>
        <begin position="71"/>
        <end position="187"/>
    </location>
</feature>
<gene>
    <name evidence="8" type="ordered locus">MCP_1291</name>
</gene>
<dbReference type="InterPro" id="IPR032816">
    <property type="entry name" value="VTT_dom"/>
</dbReference>
<keyword evidence="9" id="KW-1185">Reference proteome</keyword>
<sequence>MAFRMLDLRIGVLAVWLIALAGATVTIGPGTLMQDYTKVTPEGIRQIIESYGIFSVVAYEFLHAIRPFTFLPVTPFTIAGGYIFGQLYGLAFAMLGTTLAATITFFLSRYIFRDYIKKRLSTHYAGFDSRFDNGGIFTVASLRVVPIVPFDAVGYVAGVSSIRFKDYVIGTLIGEFPGALILTMLGNNLRNIDSIWFAVSLVLAALLFILPEAYRRLNKKPAPEKSINPDK</sequence>
<evidence type="ECO:0000256" key="2">
    <source>
        <dbReference type="ARBA" id="ARBA00022475"/>
    </source>
</evidence>
<dbReference type="eggNOG" id="arCOG04659">
    <property type="taxonomic scope" value="Archaea"/>
</dbReference>
<keyword evidence="2" id="KW-1003">Cell membrane</keyword>
<protein>
    <recommendedName>
        <fullName evidence="7">VTT domain-containing protein</fullName>
    </recommendedName>
</protein>
<keyword evidence="5 6" id="KW-0472">Membrane</keyword>
<proteinExistence type="predicted"/>
<dbReference type="GO" id="GO:0005886">
    <property type="term" value="C:plasma membrane"/>
    <property type="evidence" value="ECO:0007669"/>
    <property type="project" value="UniProtKB-SubCell"/>
</dbReference>
<keyword evidence="4 6" id="KW-1133">Transmembrane helix</keyword>
<feature type="transmembrane region" description="Helical" evidence="6">
    <location>
        <begin position="91"/>
        <end position="112"/>
    </location>
</feature>
<evidence type="ECO:0000256" key="5">
    <source>
        <dbReference type="ARBA" id="ARBA00023136"/>
    </source>
</evidence>
<evidence type="ECO:0000313" key="8">
    <source>
        <dbReference type="EMBL" id="BAI61363.1"/>
    </source>
</evidence>
<dbReference type="InParanoid" id="D1YY41"/>
<evidence type="ECO:0000256" key="1">
    <source>
        <dbReference type="ARBA" id="ARBA00004651"/>
    </source>
</evidence>
<dbReference type="GeneID" id="8681267"/>
<evidence type="ECO:0000259" key="7">
    <source>
        <dbReference type="Pfam" id="PF09335"/>
    </source>
</evidence>
<dbReference type="STRING" id="304371.MCP_1291"/>
<dbReference type="InterPro" id="IPR015414">
    <property type="entry name" value="TMEM64"/>
</dbReference>
<name>D1YY41_METPS</name>
<dbReference type="AlphaFoldDB" id="D1YY41"/>
<dbReference type="Pfam" id="PF09335">
    <property type="entry name" value="VTT_dom"/>
    <property type="match status" value="1"/>
</dbReference>
<dbReference type="PANTHER" id="PTHR12677">
    <property type="entry name" value="GOLGI APPARATUS MEMBRANE PROTEIN TVP38-RELATED"/>
    <property type="match status" value="1"/>
</dbReference>
<dbReference type="KEGG" id="mpd:MCP_1291"/>
<accession>D1YY41</accession>
<evidence type="ECO:0000256" key="6">
    <source>
        <dbReference type="SAM" id="Phobius"/>
    </source>
</evidence>
<dbReference type="RefSeq" id="WP_012900042.1">
    <property type="nucleotide sequence ID" value="NC_013665.1"/>
</dbReference>
<evidence type="ECO:0000313" key="9">
    <source>
        <dbReference type="Proteomes" id="UP000001882"/>
    </source>
</evidence>
<evidence type="ECO:0000256" key="4">
    <source>
        <dbReference type="ARBA" id="ARBA00022989"/>
    </source>
</evidence>
<feature type="transmembrane region" description="Helical" evidence="6">
    <location>
        <begin position="192"/>
        <end position="210"/>
    </location>
</feature>